<dbReference type="EMBL" id="CM002869">
    <property type="protein sequence ID" value="KFK43887.1"/>
    <property type="molecule type" value="Genomic_DNA"/>
</dbReference>
<evidence type="ECO:0000256" key="7">
    <source>
        <dbReference type="ARBA" id="ARBA00035140"/>
    </source>
</evidence>
<keyword evidence="10" id="KW-1185">Reference proteome</keyword>
<dbReference type="OMA" id="VSHYYLR"/>
<name>A0A087HP35_ARAAL</name>
<dbReference type="Gramene" id="KFK43887">
    <property type="protein sequence ID" value="KFK43887"/>
    <property type="gene ID" value="AALP_AA1G186900"/>
</dbReference>
<protein>
    <recommendedName>
        <fullName evidence="7">Small ribosomal subunit protein mS29</fullName>
    </recommendedName>
</protein>
<organism evidence="9 10">
    <name type="scientific">Arabis alpina</name>
    <name type="common">Alpine rock-cress</name>
    <dbReference type="NCBI Taxonomy" id="50452"/>
    <lineage>
        <taxon>Eukaryota</taxon>
        <taxon>Viridiplantae</taxon>
        <taxon>Streptophyta</taxon>
        <taxon>Embryophyta</taxon>
        <taxon>Tracheophyta</taxon>
        <taxon>Spermatophyta</taxon>
        <taxon>Magnoliopsida</taxon>
        <taxon>eudicotyledons</taxon>
        <taxon>Gunneridae</taxon>
        <taxon>Pentapetalae</taxon>
        <taxon>rosids</taxon>
        <taxon>malvids</taxon>
        <taxon>Brassicales</taxon>
        <taxon>Brassicaceae</taxon>
        <taxon>Arabideae</taxon>
        <taxon>Arabis</taxon>
    </lineage>
</organism>
<keyword evidence="3" id="KW-0809">Transit peptide</keyword>
<comment type="subcellular location">
    <subcellularLocation>
        <location evidence="1">Mitochondrion</location>
    </subcellularLocation>
</comment>
<evidence type="ECO:0000256" key="8">
    <source>
        <dbReference type="SAM" id="MobiDB-lite"/>
    </source>
</evidence>
<gene>
    <name evidence="9" type="ordered locus">AALP_Aa1g186900</name>
</gene>
<keyword evidence="6" id="KW-0687">Ribonucleoprotein</keyword>
<evidence type="ECO:0000256" key="1">
    <source>
        <dbReference type="ARBA" id="ARBA00004173"/>
    </source>
</evidence>
<dbReference type="AlphaFoldDB" id="A0A087HP35"/>
<dbReference type="PANTHER" id="PTHR12810:SF0">
    <property type="entry name" value="SMALL RIBOSOMAL SUBUNIT PROTEIN MS29"/>
    <property type="match status" value="1"/>
</dbReference>
<feature type="compositionally biased region" description="Low complexity" evidence="8">
    <location>
        <begin position="30"/>
        <end position="40"/>
    </location>
</feature>
<evidence type="ECO:0000256" key="5">
    <source>
        <dbReference type="ARBA" id="ARBA00023128"/>
    </source>
</evidence>
<evidence type="ECO:0000256" key="4">
    <source>
        <dbReference type="ARBA" id="ARBA00022980"/>
    </source>
</evidence>
<evidence type="ECO:0000256" key="6">
    <source>
        <dbReference type="ARBA" id="ARBA00023274"/>
    </source>
</evidence>
<keyword evidence="5" id="KW-0496">Mitochondrion</keyword>
<reference evidence="10" key="1">
    <citation type="journal article" date="2015" name="Nat. Plants">
        <title>Genome expansion of Arabis alpina linked with retrotransposition and reduced symmetric DNA methylation.</title>
        <authorList>
            <person name="Willing E.M."/>
            <person name="Rawat V."/>
            <person name="Mandakova T."/>
            <person name="Maumus F."/>
            <person name="James G.V."/>
            <person name="Nordstroem K.J."/>
            <person name="Becker C."/>
            <person name="Warthmann N."/>
            <person name="Chica C."/>
            <person name="Szarzynska B."/>
            <person name="Zytnicki M."/>
            <person name="Albani M.C."/>
            <person name="Kiefer C."/>
            <person name="Bergonzi S."/>
            <person name="Castaings L."/>
            <person name="Mateos J.L."/>
            <person name="Berns M.C."/>
            <person name="Bujdoso N."/>
            <person name="Piofczyk T."/>
            <person name="de Lorenzo L."/>
            <person name="Barrero-Sicilia C."/>
            <person name="Mateos I."/>
            <person name="Piednoel M."/>
            <person name="Hagmann J."/>
            <person name="Chen-Min-Tao R."/>
            <person name="Iglesias-Fernandez R."/>
            <person name="Schuster S.C."/>
            <person name="Alonso-Blanco C."/>
            <person name="Roudier F."/>
            <person name="Carbonero P."/>
            <person name="Paz-Ares J."/>
            <person name="Davis S.J."/>
            <person name="Pecinka A."/>
            <person name="Quesneville H."/>
            <person name="Colot V."/>
            <person name="Lysak M.A."/>
            <person name="Weigel D."/>
            <person name="Coupland G."/>
            <person name="Schneeberger K."/>
        </authorList>
    </citation>
    <scope>NUCLEOTIDE SEQUENCE [LARGE SCALE GENOMIC DNA]</scope>
    <source>
        <strain evidence="10">cv. Pajares</strain>
    </source>
</reference>
<feature type="region of interest" description="Disordered" evidence="8">
    <location>
        <begin position="27"/>
        <end position="105"/>
    </location>
</feature>
<evidence type="ECO:0000256" key="3">
    <source>
        <dbReference type="ARBA" id="ARBA00022946"/>
    </source>
</evidence>
<dbReference type="eggNOG" id="KOG3928">
    <property type="taxonomic scope" value="Eukaryota"/>
</dbReference>
<dbReference type="Proteomes" id="UP000029120">
    <property type="component" value="Chromosome 1"/>
</dbReference>
<evidence type="ECO:0000313" key="10">
    <source>
        <dbReference type="Proteomes" id="UP000029120"/>
    </source>
</evidence>
<dbReference type="InterPro" id="IPR019368">
    <property type="entry name" value="Ribosomal_mS29"/>
</dbReference>
<evidence type="ECO:0000256" key="2">
    <source>
        <dbReference type="ARBA" id="ARBA00009863"/>
    </source>
</evidence>
<feature type="compositionally biased region" description="Basic and acidic residues" evidence="8">
    <location>
        <begin position="74"/>
        <end position="88"/>
    </location>
</feature>
<accession>A0A087HP35</accession>
<dbReference type="OrthoDB" id="274828at2759"/>
<feature type="compositionally biased region" description="Acidic residues" evidence="8">
    <location>
        <begin position="64"/>
        <end position="73"/>
    </location>
</feature>
<dbReference type="GO" id="GO:0005763">
    <property type="term" value="C:mitochondrial small ribosomal subunit"/>
    <property type="evidence" value="ECO:0007669"/>
    <property type="project" value="TreeGrafter"/>
</dbReference>
<dbReference type="Pfam" id="PF10236">
    <property type="entry name" value="DAP3"/>
    <property type="match status" value="1"/>
</dbReference>
<dbReference type="PANTHER" id="PTHR12810">
    <property type="entry name" value="MITOCHONDRIAL 28S RIBOSOMAL PROTEIN S29"/>
    <property type="match status" value="1"/>
</dbReference>
<proteinExistence type="inferred from homology"/>
<keyword evidence="4" id="KW-0689">Ribosomal protein</keyword>
<sequence length="456" mass="51504">MWKSVARFAAGNLKSYRRSLILDHVHRSFSSSKSTKSTITKTKKVEGKKSKPKGGDPGAPGAEDGGDFGGDDLEAGRAKRLADDEKIPSLDVGPNGRPLFTPTDTTLSHLSHRDIGSYFKFDEAALKAVLPEGLASGIEDEFKESWRPALLVRKSFLALRDHFRRIADPPMYPIPTKGDKLKKQIILDGPVKCGKSIALAMLVLWAREQGWLVLYAPKGRHWTHGGYFYKNPLTGFWDTPLQAENILKDFVKFNESRLKELRCHIYDPIVLGEGAGVGYLKGAGTMPIPEDSTLYDLVQMGIKSTHAAVHVLVRLRKELSLVKDVPVLIAIDQYNSWFTFSEFEEPVKPRACRPIHARELTTVNAFRSMMHDDMMIGAFSHSTAVGKLRKDLPDVPADARQDFPRYSLEEAEAVCYYYLRQRLVRREVFSEENWKKIYYLANGNGAEMRWLVPFMR</sequence>
<dbReference type="GO" id="GO:0003735">
    <property type="term" value="F:structural constituent of ribosome"/>
    <property type="evidence" value="ECO:0007669"/>
    <property type="project" value="TreeGrafter"/>
</dbReference>
<comment type="similarity">
    <text evidence="2">Belongs to the mitochondrion-specific ribosomal protein mS29 family.</text>
</comment>
<evidence type="ECO:0000313" key="9">
    <source>
        <dbReference type="EMBL" id="KFK43887.1"/>
    </source>
</evidence>